<dbReference type="PANTHER" id="PTHR11735:SF11">
    <property type="entry name" value="TRNA THREONYLCARBAMOYLADENOSINE BIOSYNTHESIS PROTEIN TSAB"/>
    <property type="match status" value="1"/>
</dbReference>
<keyword evidence="3" id="KW-1185">Reference proteome</keyword>
<gene>
    <name evidence="2" type="ORF">B6A14_07980</name>
</gene>
<dbReference type="AlphaFoldDB" id="A0A210RXQ6"/>
<feature type="domain" description="Gcp-like" evidence="1">
    <location>
        <begin position="32"/>
        <end position="138"/>
    </location>
</feature>
<dbReference type="OrthoDB" id="9809995at2"/>
<dbReference type="InterPro" id="IPR043129">
    <property type="entry name" value="ATPase_NBD"/>
</dbReference>
<dbReference type="SUPFAM" id="SSF53067">
    <property type="entry name" value="Actin-like ATPase domain"/>
    <property type="match status" value="2"/>
</dbReference>
<name>A0A210RXQ6_9BURK</name>
<dbReference type="EMBL" id="NAIA01000003">
    <property type="protein sequence ID" value="OWF65707.1"/>
    <property type="molecule type" value="Genomic_DNA"/>
</dbReference>
<dbReference type="Gene3D" id="3.30.420.40">
    <property type="match status" value="2"/>
</dbReference>
<dbReference type="Proteomes" id="UP000196880">
    <property type="component" value="Unassembled WGS sequence"/>
</dbReference>
<dbReference type="NCBIfam" id="TIGR03725">
    <property type="entry name" value="T6A_YeaZ"/>
    <property type="match status" value="1"/>
</dbReference>
<reference evidence="2 3" key="1">
    <citation type="submission" date="2017-03" db="EMBL/GenBank/DDBJ databases">
        <title>New species Polynucleobacter sp. MWH-EgelM1-30-B4.</title>
        <authorList>
            <person name="Hahn M.W."/>
        </authorList>
    </citation>
    <scope>NUCLEOTIDE SEQUENCE [LARGE SCALE GENOMIC DNA]</scope>
    <source>
        <strain evidence="2 3">MWH-EgelM1-30-B4</strain>
    </source>
</reference>
<sequence>MTRILAIDTSTAWCSVALSLGDQAPILRHELVSAGASQLLLPWVDSLLQQAHLKLSDLNAIAVGIGPGAFTGVRLGVAAVQGLAISCDLPILPVSSLDAIAAQLVKENSFKQVKPKYFAIAIDARMDEIYWAKFESSTEMNGLAKRIGDIYLSKPEELDLVGIEFLAGSAINAYGDRLFGKTKTPLPINALDAAVHLTAGGILDCARNDWADGRQINVRALEPLYVRDKVALTTQERLEAFK</sequence>
<dbReference type="CDD" id="cd24032">
    <property type="entry name" value="ASKHA_NBD_TsaB"/>
    <property type="match status" value="1"/>
</dbReference>
<dbReference type="GO" id="GO:0016740">
    <property type="term" value="F:transferase activity"/>
    <property type="evidence" value="ECO:0007669"/>
    <property type="project" value="UniProtKB-KW"/>
</dbReference>
<dbReference type="GO" id="GO:0002949">
    <property type="term" value="P:tRNA threonylcarbamoyladenosine modification"/>
    <property type="evidence" value="ECO:0007669"/>
    <property type="project" value="InterPro"/>
</dbReference>
<dbReference type="GO" id="GO:0005829">
    <property type="term" value="C:cytosol"/>
    <property type="evidence" value="ECO:0007669"/>
    <property type="project" value="TreeGrafter"/>
</dbReference>
<proteinExistence type="predicted"/>
<dbReference type="Pfam" id="PF00814">
    <property type="entry name" value="TsaD"/>
    <property type="match status" value="1"/>
</dbReference>
<comment type="caution">
    <text evidence="2">The sequence shown here is derived from an EMBL/GenBank/DDBJ whole genome shotgun (WGS) entry which is preliminary data.</text>
</comment>
<accession>A0A210RXQ6</accession>
<dbReference type="InterPro" id="IPR022496">
    <property type="entry name" value="T6A_TsaB"/>
</dbReference>
<dbReference type="RefSeq" id="WP_087909944.1">
    <property type="nucleotide sequence ID" value="NZ_NAIA01000003.1"/>
</dbReference>
<keyword evidence="2" id="KW-0808">Transferase</keyword>
<evidence type="ECO:0000313" key="3">
    <source>
        <dbReference type="Proteomes" id="UP000196880"/>
    </source>
</evidence>
<protein>
    <submittedName>
        <fullName evidence="2">tRNA (Adenosine(37)-N6)-threonylcarbamoyltransferase complex dimerization subunit type 1 TsaB</fullName>
    </submittedName>
</protein>
<dbReference type="InterPro" id="IPR000905">
    <property type="entry name" value="Gcp-like_dom"/>
</dbReference>
<organism evidence="2 3">
    <name type="scientific">Polynucleobacter hirudinilacicola</name>
    <dbReference type="NCBI Taxonomy" id="1743166"/>
    <lineage>
        <taxon>Bacteria</taxon>
        <taxon>Pseudomonadati</taxon>
        <taxon>Pseudomonadota</taxon>
        <taxon>Betaproteobacteria</taxon>
        <taxon>Burkholderiales</taxon>
        <taxon>Burkholderiaceae</taxon>
        <taxon>Polynucleobacter</taxon>
    </lineage>
</organism>
<dbReference type="PANTHER" id="PTHR11735">
    <property type="entry name" value="TRNA N6-ADENOSINE THREONYLCARBAMOYLTRANSFERASE"/>
    <property type="match status" value="1"/>
</dbReference>
<evidence type="ECO:0000313" key="2">
    <source>
        <dbReference type="EMBL" id="OWF65707.1"/>
    </source>
</evidence>
<evidence type="ECO:0000259" key="1">
    <source>
        <dbReference type="Pfam" id="PF00814"/>
    </source>
</evidence>